<dbReference type="PANTHER" id="PTHR34697">
    <property type="entry name" value="PHOSPHATIDYLGLYCEROL LYSYLTRANSFERASE"/>
    <property type="match status" value="1"/>
</dbReference>
<evidence type="ECO:0000256" key="8">
    <source>
        <dbReference type="ARBA" id="ARBA00022989"/>
    </source>
</evidence>
<dbReference type="Pfam" id="PF09924">
    <property type="entry name" value="LPG_synthase_C"/>
    <property type="match status" value="1"/>
</dbReference>
<keyword evidence="5" id="KW-1003">Cell membrane</keyword>
<evidence type="ECO:0000256" key="7">
    <source>
        <dbReference type="ARBA" id="ARBA00022692"/>
    </source>
</evidence>
<dbReference type="InterPro" id="IPR016181">
    <property type="entry name" value="Acyl_CoA_acyltransferase"/>
</dbReference>
<keyword evidence="9" id="KW-0443">Lipid metabolism</keyword>
<evidence type="ECO:0000256" key="13">
    <source>
        <dbReference type="ARBA" id="ARBA00047540"/>
    </source>
</evidence>
<comment type="caution">
    <text evidence="16">The sequence shown here is derived from an EMBL/GenBank/DDBJ whole genome shotgun (WGS) entry which is preliminary data.</text>
</comment>
<dbReference type="InterPro" id="IPR051211">
    <property type="entry name" value="PG_lysyltransferase"/>
</dbReference>
<comment type="subcellular location">
    <subcellularLocation>
        <location evidence="1">Cell membrane</location>
        <topology evidence="1">Multi-pass membrane protein</topology>
    </subcellularLocation>
</comment>
<sequence>MSRAVVEVGSTPAEAPVVPSFLLLERLRPYRHAIGLGVSLVLFALALLACWHLLGSIDTGQVRDALAAVPPRSLLLSGLASLAGVVVMIAYEASAARYAQVRLPWRALALGGFCAFSIGNAVGFSVLSGGSVRYRLYGRLGLGAADVARMTLFASLSLGLCLPVMVALAALYQPADAARALHISEPVLRIVAIGILLLAGAATGVAVRFRSEARPAPGCWRVELGRLSVRVPGGRLTFAQLVISVLDVGVAASVLYLLLPDAPPFVSFALIYMLALAAGVLSHVPGGVGVFEAVLLAAFAGRLDPAALIAAMLLYRLLYVLLPLCVAGVLLLIVEARRLWLARQVARVAGGLAVPLLALLVFVAGSLLLFSGATPAVDERLATLGFLPLPVITASHLSASLIGTLCLLLAQGLYRRLSAAWALTLALLCLGALASLLKGIDWPEALVLLAIAALLATFRREFYRHSRLMEAPVSGAALAGTLGILAASVWLLLFAYQDVPYSHELWWQFELDANAPRSLRAVLGSVLVLVVVGITWLLRPPPPAIRLPDGEALARAARIVGNGEQPEGGLALSGDKALLFHPNGDAFVMYARRGRSLVALHDPIGQPHERAELIWQFRDLCDRHHARPVFYQVRAQNLSNYLDIGLTALKLGEEALVDLPGFDLASNGKEMKALRYTWNRGQRDGLTVQFYAPGEAPIDELRGISDAWLQGKKVREKGFSLGRFSADYLARFRIVVVRVEGRAVAFANLLECGSRAVASLDLMRVLADAPKSTMEFLMLGLILHFKEAGYARFSLGMVPLAGLQPRRGTPLPLRLGAWVFTRGESFYNFQGLRRFKDKFQPQWEPRYLAVPAGLDPWVALADTATLIAGGMGGLVRR</sequence>
<feature type="transmembrane region" description="Helical" evidence="14">
    <location>
        <begin position="271"/>
        <end position="300"/>
    </location>
</feature>
<feature type="transmembrane region" description="Helical" evidence="14">
    <location>
        <begin position="345"/>
        <end position="369"/>
    </location>
</feature>
<evidence type="ECO:0000256" key="6">
    <source>
        <dbReference type="ARBA" id="ARBA00022679"/>
    </source>
</evidence>
<feature type="transmembrane region" description="Helical" evidence="14">
    <location>
        <begin position="103"/>
        <end position="127"/>
    </location>
</feature>
<gene>
    <name evidence="16" type="ORF">CXL00_22240</name>
</gene>
<evidence type="ECO:0000256" key="9">
    <source>
        <dbReference type="ARBA" id="ARBA00023098"/>
    </source>
</evidence>
<evidence type="ECO:0000256" key="3">
    <source>
        <dbReference type="ARBA" id="ARBA00012014"/>
    </source>
</evidence>
<feature type="transmembrane region" description="Helical" evidence="14">
    <location>
        <begin position="417"/>
        <end position="436"/>
    </location>
</feature>
<feature type="transmembrane region" description="Helical" evidence="14">
    <location>
        <begin position="517"/>
        <end position="538"/>
    </location>
</feature>
<dbReference type="GO" id="GO:0055091">
    <property type="term" value="P:phospholipid homeostasis"/>
    <property type="evidence" value="ECO:0007669"/>
    <property type="project" value="TreeGrafter"/>
</dbReference>
<evidence type="ECO:0000256" key="14">
    <source>
        <dbReference type="SAM" id="Phobius"/>
    </source>
</evidence>
<comment type="catalytic activity">
    <reaction evidence="13">
        <text>L-lysyl-tRNA(Lys) + a 1,2-diacyl-sn-glycero-3-phospho-(1'-sn-glycerol) = a 1,2-diacyl-sn-glycero-3-phospho-1'-(3'-O-L-lysyl)-sn-glycerol + tRNA(Lys)</text>
        <dbReference type="Rhea" id="RHEA:10668"/>
        <dbReference type="Rhea" id="RHEA-COMP:9696"/>
        <dbReference type="Rhea" id="RHEA-COMP:9697"/>
        <dbReference type="ChEBI" id="CHEBI:64716"/>
        <dbReference type="ChEBI" id="CHEBI:75792"/>
        <dbReference type="ChEBI" id="CHEBI:78442"/>
        <dbReference type="ChEBI" id="CHEBI:78529"/>
        <dbReference type="EC" id="2.3.2.3"/>
    </reaction>
</comment>
<dbReference type="EC" id="2.3.2.3" evidence="3"/>
<dbReference type="Proteomes" id="UP000235897">
    <property type="component" value="Unassembled WGS sequence"/>
</dbReference>
<feature type="transmembrane region" description="Helical" evidence="14">
    <location>
        <begin position="306"/>
        <end position="333"/>
    </location>
</feature>
<dbReference type="GO" id="GO:0046677">
    <property type="term" value="P:response to antibiotic"/>
    <property type="evidence" value="ECO:0007669"/>
    <property type="project" value="UniProtKB-KW"/>
</dbReference>
<feature type="transmembrane region" description="Helical" evidence="14">
    <location>
        <begin position="471"/>
        <end position="497"/>
    </location>
</feature>
<evidence type="ECO:0000256" key="4">
    <source>
        <dbReference type="ARBA" id="ARBA00021546"/>
    </source>
</evidence>
<accession>A0A2N8SKZ1</accession>
<reference evidence="16 17" key="1">
    <citation type="submission" date="2018-01" db="EMBL/GenBank/DDBJ databases">
        <title>Denitrification phenotypes of diverse strains of Pseudomonas stutzeri.</title>
        <authorList>
            <person name="Milligan D.A."/>
            <person name="Bergaust L."/>
            <person name="Bakken L.R."/>
            <person name="Frostegard A."/>
        </authorList>
    </citation>
    <scope>NUCLEOTIDE SEQUENCE [LARGE SCALE GENOMIC DNA]</scope>
    <source>
        <strain evidence="16 17">28a3</strain>
    </source>
</reference>
<keyword evidence="10 14" id="KW-0472">Membrane</keyword>
<dbReference type="Pfam" id="PF03706">
    <property type="entry name" value="LPG_synthase_TM"/>
    <property type="match status" value="1"/>
</dbReference>
<keyword evidence="6" id="KW-0808">Transferase</keyword>
<feature type="transmembrane region" description="Helical" evidence="14">
    <location>
        <begin position="389"/>
        <end position="410"/>
    </location>
</feature>
<dbReference type="PANTHER" id="PTHR34697:SF2">
    <property type="entry name" value="PHOSPHATIDYLGLYCEROL LYSYLTRANSFERASE"/>
    <property type="match status" value="1"/>
</dbReference>
<comment type="similarity">
    <text evidence="2">Belongs to the LPG synthase family.</text>
</comment>
<evidence type="ECO:0000259" key="15">
    <source>
        <dbReference type="Pfam" id="PF09924"/>
    </source>
</evidence>
<proteinExistence type="inferred from homology"/>
<evidence type="ECO:0000256" key="2">
    <source>
        <dbReference type="ARBA" id="ARBA00008627"/>
    </source>
</evidence>
<organism evidence="16 17">
    <name type="scientific">Stutzerimonas stutzeri</name>
    <name type="common">Pseudomonas stutzeri</name>
    <dbReference type="NCBI Taxonomy" id="316"/>
    <lineage>
        <taxon>Bacteria</taxon>
        <taxon>Pseudomonadati</taxon>
        <taxon>Pseudomonadota</taxon>
        <taxon>Gammaproteobacteria</taxon>
        <taxon>Pseudomonadales</taxon>
        <taxon>Pseudomonadaceae</taxon>
        <taxon>Stutzerimonas</taxon>
    </lineage>
</organism>
<evidence type="ECO:0000256" key="10">
    <source>
        <dbReference type="ARBA" id="ARBA00023136"/>
    </source>
</evidence>
<feature type="domain" description="Phosphatidylglycerol lysyltransferase C-terminal" evidence="15">
    <location>
        <begin position="564"/>
        <end position="849"/>
    </location>
</feature>
<dbReference type="GO" id="GO:0050071">
    <property type="term" value="F:phosphatidylglycerol lysyltransferase activity"/>
    <property type="evidence" value="ECO:0007669"/>
    <property type="project" value="UniProtKB-EC"/>
</dbReference>
<evidence type="ECO:0000313" key="17">
    <source>
        <dbReference type="Proteomes" id="UP000235897"/>
    </source>
</evidence>
<dbReference type="RefSeq" id="WP_102847684.1">
    <property type="nucleotide sequence ID" value="NZ_JAMOIG010000026.1"/>
</dbReference>
<dbReference type="GO" id="GO:0047637">
    <property type="term" value="F:phosphatidylglycerol alanyltransferase activity"/>
    <property type="evidence" value="ECO:0007669"/>
    <property type="project" value="TreeGrafter"/>
</dbReference>
<evidence type="ECO:0000256" key="5">
    <source>
        <dbReference type="ARBA" id="ARBA00022475"/>
    </source>
</evidence>
<evidence type="ECO:0000256" key="11">
    <source>
        <dbReference type="ARBA" id="ARBA00023251"/>
    </source>
</evidence>
<keyword evidence="8 14" id="KW-1133">Transmembrane helix</keyword>
<feature type="transmembrane region" description="Helical" evidence="14">
    <location>
        <begin position="238"/>
        <end position="259"/>
    </location>
</feature>
<dbReference type="EMBL" id="POUW01000012">
    <property type="protein sequence ID" value="PNG03158.1"/>
    <property type="molecule type" value="Genomic_DNA"/>
</dbReference>
<dbReference type="OrthoDB" id="145485at2"/>
<dbReference type="AlphaFoldDB" id="A0A2N8SKZ1"/>
<dbReference type="InterPro" id="IPR022791">
    <property type="entry name" value="L-PG_synthase/AglD"/>
</dbReference>
<feature type="transmembrane region" description="Helical" evidence="14">
    <location>
        <begin position="147"/>
        <end position="175"/>
    </location>
</feature>
<dbReference type="GO" id="GO:0006629">
    <property type="term" value="P:lipid metabolic process"/>
    <property type="evidence" value="ECO:0007669"/>
    <property type="project" value="UniProtKB-KW"/>
</dbReference>
<feature type="transmembrane region" description="Helical" evidence="14">
    <location>
        <begin position="74"/>
        <end position="91"/>
    </location>
</feature>
<evidence type="ECO:0000256" key="12">
    <source>
        <dbReference type="ARBA" id="ARBA00031899"/>
    </source>
</evidence>
<evidence type="ECO:0000313" key="16">
    <source>
        <dbReference type="EMBL" id="PNG03158.1"/>
    </source>
</evidence>
<dbReference type="InterPro" id="IPR024320">
    <property type="entry name" value="LPG_synthase_C"/>
</dbReference>
<feature type="transmembrane region" description="Helical" evidence="14">
    <location>
        <begin position="33"/>
        <end position="54"/>
    </location>
</feature>
<dbReference type="NCBIfam" id="NF033480">
    <property type="entry name" value="bifunc_MprF"/>
    <property type="match status" value="1"/>
</dbReference>
<dbReference type="SUPFAM" id="SSF55729">
    <property type="entry name" value="Acyl-CoA N-acyltransferases (Nat)"/>
    <property type="match status" value="1"/>
</dbReference>
<keyword evidence="7 14" id="KW-0812">Transmembrane</keyword>
<protein>
    <recommendedName>
        <fullName evidence="4">Phosphatidylglycerol lysyltransferase</fullName>
        <ecNumber evidence="3">2.3.2.3</ecNumber>
    </recommendedName>
    <alternativeName>
        <fullName evidence="12">Lysylphosphatidylglycerol synthase</fullName>
    </alternativeName>
</protein>
<dbReference type="GO" id="GO:0005886">
    <property type="term" value="C:plasma membrane"/>
    <property type="evidence" value="ECO:0007669"/>
    <property type="project" value="UniProtKB-SubCell"/>
</dbReference>
<keyword evidence="11" id="KW-0046">Antibiotic resistance</keyword>
<feature type="transmembrane region" description="Helical" evidence="14">
    <location>
        <begin position="187"/>
        <end position="207"/>
    </location>
</feature>
<evidence type="ECO:0000256" key="1">
    <source>
        <dbReference type="ARBA" id="ARBA00004651"/>
    </source>
</evidence>
<name>A0A2N8SKZ1_STUST</name>